<sequence>MSWKLSDGFLVFSIPPHNGIRLLTLQPNAQLKTIFESSLLIGWIAALSFEIAAATAMLDEIHTTLPSDFNDHNSYTLWSILGDNVVIACLPASVNGATSAAIVAAHMLFTFPEIRFGLMVGIGGGAPSDKVDIRLGDVVVSEPADGVGGVIQYDYGTVTSGGSFQRTGALNKPPLVLLAAVNQLKAKVVMKNNNIPLNKSQIAMRYPKISKFTCSGNSQDHLYKVNYEHVGGNTCDHCSKIQIMNRQSRPSADSAIHYGLIASGNQVMKHAATRDRLAQELGILCFEMEAAGLIDPQVNQQIKQPH</sequence>
<dbReference type="AlphaFoldDB" id="A0A317VR19"/>
<protein>
    <submittedName>
        <fullName evidence="1">Pfs domain protein</fullName>
    </submittedName>
</protein>
<dbReference type="GO" id="GO:0009116">
    <property type="term" value="P:nucleoside metabolic process"/>
    <property type="evidence" value="ECO:0007669"/>
    <property type="project" value="InterPro"/>
</dbReference>
<keyword evidence="2" id="KW-1185">Reference proteome</keyword>
<dbReference type="RefSeq" id="XP_025397433.1">
    <property type="nucleotide sequence ID" value="XM_025544871.1"/>
</dbReference>
<comment type="caution">
    <text evidence="1">The sequence shown here is derived from an EMBL/GenBank/DDBJ whole genome shotgun (WGS) entry which is preliminary data.</text>
</comment>
<dbReference type="VEuPathDB" id="FungiDB:BO70DRAFT_372689"/>
<dbReference type="InterPro" id="IPR053137">
    <property type="entry name" value="NLR-like"/>
</dbReference>
<dbReference type="EMBL" id="MSFL01000021">
    <property type="protein sequence ID" value="PWY75467.1"/>
    <property type="molecule type" value="Genomic_DNA"/>
</dbReference>
<evidence type="ECO:0000313" key="1">
    <source>
        <dbReference type="EMBL" id="PWY75467.1"/>
    </source>
</evidence>
<name>A0A317VR19_9EURO</name>
<dbReference type="SUPFAM" id="SSF53167">
    <property type="entry name" value="Purine and uridine phosphorylases"/>
    <property type="match status" value="1"/>
</dbReference>
<dbReference type="STRING" id="1448321.A0A317VR19"/>
<accession>A0A317VR19</accession>
<dbReference type="PANTHER" id="PTHR46082">
    <property type="entry name" value="ATP/GTP-BINDING PROTEIN-RELATED"/>
    <property type="match status" value="1"/>
</dbReference>
<evidence type="ECO:0000313" key="2">
    <source>
        <dbReference type="Proteomes" id="UP000247233"/>
    </source>
</evidence>
<proteinExistence type="predicted"/>
<dbReference type="OrthoDB" id="1577640at2759"/>
<dbReference type="PANTHER" id="PTHR46082:SF11">
    <property type="entry name" value="AAA+ ATPASE DOMAIN-CONTAINING PROTEIN-RELATED"/>
    <property type="match status" value="1"/>
</dbReference>
<organism evidence="1 2">
    <name type="scientific">Aspergillus heteromorphus CBS 117.55</name>
    <dbReference type="NCBI Taxonomy" id="1448321"/>
    <lineage>
        <taxon>Eukaryota</taxon>
        <taxon>Fungi</taxon>
        <taxon>Dikarya</taxon>
        <taxon>Ascomycota</taxon>
        <taxon>Pezizomycotina</taxon>
        <taxon>Eurotiomycetes</taxon>
        <taxon>Eurotiomycetidae</taxon>
        <taxon>Eurotiales</taxon>
        <taxon>Aspergillaceae</taxon>
        <taxon>Aspergillus</taxon>
        <taxon>Aspergillus subgen. Circumdati</taxon>
    </lineage>
</organism>
<reference evidence="1 2" key="1">
    <citation type="submission" date="2016-12" db="EMBL/GenBank/DDBJ databases">
        <title>The genomes of Aspergillus section Nigri reveals drivers in fungal speciation.</title>
        <authorList>
            <consortium name="DOE Joint Genome Institute"/>
            <person name="Vesth T.C."/>
            <person name="Nybo J."/>
            <person name="Theobald S."/>
            <person name="Brandl J."/>
            <person name="Frisvad J.C."/>
            <person name="Nielsen K.F."/>
            <person name="Lyhne E.K."/>
            <person name="Kogle M.E."/>
            <person name="Kuo A."/>
            <person name="Riley R."/>
            <person name="Clum A."/>
            <person name="Nolan M."/>
            <person name="Lipzen A."/>
            <person name="Salamov A."/>
            <person name="Henrissat B."/>
            <person name="Wiebenga A."/>
            <person name="De Vries R.P."/>
            <person name="Grigoriev I.V."/>
            <person name="Mortensen U.H."/>
            <person name="Andersen M.R."/>
            <person name="Baker S.E."/>
        </authorList>
    </citation>
    <scope>NUCLEOTIDE SEQUENCE [LARGE SCALE GENOMIC DNA]</scope>
    <source>
        <strain evidence="1 2">CBS 117.55</strain>
    </source>
</reference>
<dbReference type="Gene3D" id="3.40.50.1580">
    <property type="entry name" value="Nucleoside phosphorylase domain"/>
    <property type="match status" value="1"/>
</dbReference>
<dbReference type="GeneID" id="37067108"/>
<dbReference type="InterPro" id="IPR035994">
    <property type="entry name" value="Nucleoside_phosphorylase_sf"/>
</dbReference>
<dbReference type="GO" id="GO:0003824">
    <property type="term" value="F:catalytic activity"/>
    <property type="evidence" value="ECO:0007669"/>
    <property type="project" value="InterPro"/>
</dbReference>
<dbReference type="Proteomes" id="UP000247233">
    <property type="component" value="Unassembled WGS sequence"/>
</dbReference>
<gene>
    <name evidence="1" type="ORF">BO70DRAFT_372689</name>
</gene>